<dbReference type="AlphaFoldDB" id="A0A5P1F7Z7"/>
<feature type="domain" description="Peptidase S8/S53" evidence="10">
    <location>
        <begin position="140"/>
        <end position="577"/>
    </location>
</feature>
<dbReference type="Gene3D" id="2.60.40.2310">
    <property type="match status" value="1"/>
</dbReference>
<dbReference type="Gramene" id="ONK72620">
    <property type="protein sequence ID" value="ONK72620"/>
    <property type="gene ID" value="A4U43_C04F21300"/>
</dbReference>
<keyword evidence="5 7" id="KW-0720">Serine protease</keyword>
<evidence type="ECO:0000259" key="10">
    <source>
        <dbReference type="Pfam" id="PF00082"/>
    </source>
</evidence>
<reference evidence="15" key="1">
    <citation type="journal article" date="2017" name="Nat. Commun.">
        <title>The asparagus genome sheds light on the origin and evolution of a young Y chromosome.</title>
        <authorList>
            <person name="Harkess A."/>
            <person name="Zhou J."/>
            <person name="Xu C."/>
            <person name="Bowers J.E."/>
            <person name="Van der Hulst R."/>
            <person name="Ayyampalayam S."/>
            <person name="Mercati F."/>
            <person name="Riccardi P."/>
            <person name="McKain M.R."/>
            <person name="Kakrana A."/>
            <person name="Tang H."/>
            <person name="Ray J."/>
            <person name="Groenendijk J."/>
            <person name="Arikit S."/>
            <person name="Mathioni S.M."/>
            <person name="Nakano M."/>
            <person name="Shan H."/>
            <person name="Telgmann-Rauber A."/>
            <person name="Kanno A."/>
            <person name="Yue Z."/>
            <person name="Chen H."/>
            <person name="Li W."/>
            <person name="Chen Y."/>
            <person name="Xu X."/>
            <person name="Zhang Y."/>
            <person name="Luo S."/>
            <person name="Chen H."/>
            <person name="Gao J."/>
            <person name="Mao Z."/>
            <person name="Pires J.C."/>
            <person name="Luo M."/>
            <person name="Kudrna D."/>
            <person name="Wing R.A."/>
            <person name="Meyers B.C."/>
            <person name="Yi K."/>
            <person name="Kong H."/>
            <person name="Lavrijsen P."/>
            <person name="Sunseri F."/>
            <person name="Falavigna A."/>
            <person name="Ye Y."/>
            <person name="Leebens-Mack J.H."/>
            <person name="Chen G."/>
        </authorList>
    </citation>
    <scope>NUCLEOTIDE SEQUENCE [LARGE SCALE GENOMIC DNA]</scope>
    <source>
        <strain evidence="15">cv. DH0086</strain>
    </source>
</reference>
<feature type="active site" description="Charge relay system" evidence="6 7">
    <location>
        <position position="518"/>
    </location>
</feature>
<feature type="domain" description="Inhibitor I9" evidence="12">
    <location>
        <begin position="27"/>
        <end position="107"/>
    </location>
</feature>
<name>A0A5P1F7Z7_ASPOF</name>
<evidence type="ECO:0000313" key="15">
    <source>
        <dbReference type="Proteomes" id="UP000243459"/>
    </source>
</evidence>
<dbReference type="InterPro" id="IPR023828">
    <property type="entry name" value="Peptidase_S8_Ser-AS"/>
</dbReference>
<dbReference type="InterPro" id="IPR010259">
    <property type="entry name" value="S8pro/Inhibitor_I9"/>
</dbReference>
<feature type="chain" id="PRO_5024402143" description="Subtilisin-like protease" evidence="9">
    <location>
        <begin position="22"/>
        <end position="737"/>
    </location>
</feature>
<dbReference type="InterPro" id="IPR045051">
    <property type="entry name" value="SBT"/>
</dbReference>
<dbReference type="Proteomes" id="UP000243459">
    <property type="component" value="Chromosome 4"/>
</dbReference>
<dbReference type="Gene3D" id="3.30.70.80">
    <property type="entry name" value="Peptidase S8 propeptide/proteinase inhibitor I9"/>
    <property type="match status" value="1"/>
</dbReference>
<dbReference type="GO" id="GO:0004252">
    <property type="term" value="F:serine-type endopeptidase activity"/>
    <property type="evidence" value="ECO:0007669"/>
    <property type="project" value="UniProtKB-UniRule"/>
</dbReference>
<evidence type="ECO:0000259" key="11">
    <source>
        <dbReference type="Pfam" id="PF02225"/>
    </source>
</evidence>
<feature type="domain" description="PA" evidence="11">
    <location>
        <begin position="341"/>
        <end position="433"/>
    </location>
</feature>
<keyword evidence="4 7" id="KW-0378">Hydrolase</keyword>
<protein>
    <recommendedName>
        <fullName evidence="16">Subtilisin-like protease</fullName>
    </recommendedName>
</protein>
<dbReference type="Gene3D" id="3.50.30.30">
    <property type="match status" value="1"/>
</dbReference>
<evidence type="ECO:0000256" key="2">
    <source>
        <dbReference type="ARBA" id="ARBA00022670"/>
    </source>
</evidence>
<dbReference type="InterPro" id="IPR000209">
    <property type="entry name" value="Peptidase_S8/S53_dom"/>
</dbReference>
<feature type="domain" description="Subtilisin-like protease fibronectin type-III" evidence="13">
    <location>
        <begin position="636"/>
        <end position="734"/>
    </location>
</feature>
<evidence type="ECO:0000259" key="12">
    <source>
        <dbReference type="Pfam" id="PF05922"/>
    </source>
</evidence>
<dbReference type="Pfam" id="PF05922">
    <property type="entry name" value="Inhibitor_I9"/>
    <property type="match status" value="1"/>
</dbReference>
<organism evidence="14 15">
    <name type="scientific">Asparagus officinalis</name>
    <name type="common">Garden asparagus</name>
    <dbReference type="NCBI Taxonomy" id="4686"/>
    <lineage>
        <taxon>Eukaryota</taxon>
        <taxon>Viridiplantae</taxon>
        <taxon>Streptophyta</taxon>
        <taxon>Embryophyta</taxon>
        <taxon>Tracheophyta</taxon>
        <taxon>Spermatophyta</taxon>
        <taxon>Magnoliopsida</taxon>
        <taxon>Liliopsida</taxon>
        <taxon>Asparagales</taxon>
        <taxon>Asparagaceae</taxon>
        <taxon>Asparagoideae</taxon>
        <taxon>Asparagus</taxon>
    </lineage>
</organism>
<evidence type="ECO:0008006" key="16">
    <source>
        <dbReference type="Google" id="ProtNLM"/>
    </source>
</evidence>
<keyword evidence="15" id="KW-1185">Reference proteome</keyword>
<feature type="signal peptide" evidence="9">
    <location>
        <begin position="1"/>
        <end position="21"/>
    </location>
</feature>
<dbReference type="Pfam" id="PF17766">
    <property type="entry name" value="fn3_6"/>
    <property type="match status" value="1"/>
</dbReference>
<evidence type="ECO:0000256" key="3">
    <source>
        <dbReference type="ARBA" id="ARBA00022729"/>
    </source>
</evidence>
<comment type="similarity">
    <text evidence="1 7">Belongs to the peptidase S8 family.</text>
</comment>
<dbReference type="CDD" id="cd02120">
    <property type="entry name" value="PA_subtilisin_like"/>
    <property type="match status" value="1"/>
</dbReference>
<gene>
    <name evidence="14" type="ORF">A4U43_C04F21300</name>
</gene>
<evidence type="ECO:0000256" key="8">
    <source>
        <dbReference type="SAM" id="MobiDB-lite"/>
    </source>
</evidence>
<dbReference type="PROSITE" id="PS51892">
    <property type="entry name" value="SUBTILASE"/>
    <property type="match status" value="1"/>
</dbReference>
<keyword evidence="2 7" id="KW-0645">Protease</keyword>
<dbReference type="SUPFAM" id="SSF52743">
    <property type="entry name" value="Subtilisin-like"/>
    <property type="match status" value="1"/>
</dbReference>
<keyword evidence="3 9" id="KW-0732">Signal</keyword>
<dbReference type="Gene3D" id="3.40.50.200">
    <property type="entry name" value="Peptidase S8/S53 domain"/>
    <property type="match status" value="1"/>
</dbReference>
<sequence length="737" mass="77618">MNSHRVLSIFLCFLLVMRVTAEEKREVYVVYMGAIPGGSNANSLKESHFQLLSSVLKRGQHAEKTIVRRYEHGFSGFAARLLKEEALAISKKQGVVSVFADPIYQLHTTRSWEFLQQTLVETYLKQDSGSGSSAGGPADTIIGLLDTGKRAEFVTDTHLSPHVYSVHTSSLGSPRDSVGHGTHTSSTAAGSPVTDASYYDLAPGTAKGGSTSSRIAMYKVCGSSGCPGSALLSGFDDAVADGVDLLSISIGASAFFRPDFSSDPIAIGAFHAVAKGITVVCSAGNDGPEVGTVVNAAPWILTVAATTIDRHFESDIVLGGNNKAVKGEAINFSNLSKTASYPLIAGLSAKSNSSSSDDAAHCEIGSLDGSKIKGKIVLCKHSQSDSSRSSKADDLQSSGAVGAIMADETEQSKITPYISFPVTEISAKAADDIFAYVNSTKNPMATILPSITVEKYKPAPAVAYFSSRGPSAQTSNMLKPDIAAPGVNILASWIPTNESSQIPAGQKPSAFNLISGTSMACPHVAGVAAMIKSWNPSWSPSAVRSAIMTTANLVNNDKAPLSTDSGSVATPYDYGAGEVNPNSALQPGLVYEAGPEDYLQFLCNYGYNTTDIKQIAKTLPDGFHCPKNSSVDLISNLNYPSISISKFRGKESKTVSRIVTNVDEEEGTTYVATVNSPPGLDVKVVPDKLQFTKNVKKLSYQVAFSASSSSLKGDLFGSVTWSDGTHKVRSPFVVSTA</sequence>
<dbReference type="InterPro" id="IPR003137">
    <property type="entry name" value="PA_domain"/>
</dbReference>
<evidence type="ECO:0000256" key="7">
    <source>
        <dbReference type="PROSITE-ProRule" id="PRU01240"/>
    </source>
</evidence>
<evidence type="ECO:0000259" key="13">
    <source>
        <dbReference type="Pfam" id="PF17766"/>
    </source>
</evidence>
<dbReference type="Pfam" id="PF02225">
    <property type="entry name" value="PA"/>
    <property type="match status" value="1"/>
</dbReference>
<feature type="active site" description="Charge relay system" evidence="6 7">
    <location>
        <position position="146"/>
    </location>
</feature>
<dbReference type="EMBL" id="CM007384">
    <property type="protein sequence ID" value="ONK72620.1"/>
    <property type="molecule type" value="Genomic_DNA"/>
</dbReference>
<dbReference type="GO" id="GO:0006508">
    <property type="term" value="P:proteolysis"/>
    <property type="evidence" value="ECO:0007669"/>
    <property type="project" value="UniProtKB-KW"/>
</dbReference>
<dbReference type="InterPro" id="IPR036852">
    <property type="entry name" value="Peptidase_S8/S53_dom_sf"/>
</dbReference>
<proteinExistence type="inferred from homology"/>
<dbReference type="PROSITE" id="PS00138">
    <property type="entry name" value="SUBTILASE_SER"/>
    <property type="match status" value="1"/>
</dbReference>
<dbReference type="PRINTS" id="PR00723">
    <property type="entry name" value="SUBTILISIN"/>
</dbReference>
<evidence type="ECO:0000256" key="5">
    <source>
        <dbReference type="ARBA" id="ARBA00022825"/>
    </source>
</evidence>
<dbReference type="InterPro" id="IPR041469">
    <property type="entry name" value="Subtilisin-like_FN3"/>
</dbReference>
<evidence type="ECO:0000256" key="6">
    <source>
        <dbReference type="PIRSR" id="PIRSR615500-1"/>
    </source>
</evidence>
<dbReference type="InterPro" id="IPR015500">
    <property type="entry name" value="Peptidase_S8_subtilisin-rel"/>
</dbReference>
<dbReference type="FunFam" id="3.30.70.80:FF:000002">
    <property type="entry name" value="Subtilisin-like protease SBT5.3"/>
    <property type="match status" value="1"/>
</dbReference>
<dbReference type="PANTHER" id="PTHR10795">
    <property type="entry name" value="PROPROTEIN CONVERTASE SUBTILISIN/KEXIN"/>
    <property type="match status" value="1"/>
</dbReference>
<accession>A0A5P1F7Z7</accession>
<dbReference type="FunFam" id="3.50.30.30:FF:000005">
    <property type="entry name" value="subtilisin-like protease SBT1.5"/>
    <property type="match status" value="1"/>
</dbReference>
<dbReference type="Pfam" id="PF00082">
    <property type="entry name" value="Peptidase_S8"/>
    <property type="match status" value="1"/>
</dbReference>
<evidence type="ECO:0000256" key="1">
    <source>
        <dbReference type="ARBA" id="ARBA00011073"/>
    </source>
</evidence>
<evidence type="ECO:0000313" key="14">
    <source>
        <dbReference type="EMBL" id="ONK72620.1"/>
    </source>
</evidence>
<feature type="active site" description="Charge relay system" evidence="6 7">
    <location>
        <position position="180"/>
    </location>
</feature>
<dbReference type="InterPro" id="IPR037045">
    <property type="entry name" value="S8pro/Inhibitor_I9_sf"/>
</dbReference>
<dbReference type="OMA" id="VHTYKHG"/>
<evidence type="ECO:0000256" key="9">
    <source>
        <dbReference type="SAM" id="SignalP"/>
    </source>
</evidence>
<evidence type="ECO:0000256" key="4">
    <source>
        <dbReference type="ARBA" id="ARBA00022801"/>
    </source>
</evidence>
<feature type="region of interest" description="Disordered" evidence="8">
    <location>
        <begin position="166"/>
        <end position="189"/>
    </location>
</feature>